<accession>A0A6I6QZE7</accession>
<dbReference type="RefSeq" id="WP_159140608.1">
    <property type="nucleotide sequence ID" value="NZ_CP047129.1"/>
</dbReference>
<dbReference type="Proteomes" id="UP000464884">
    <property type="component" value="Chromosome"/>
</dbReference>
<protein>
    <submittedName>
        <fullName evidence="1">Uncharacterized protein</fullName>
    </submittedName>
</protein>
<organism evidence="1 2">
    <name type="scientific">Bifidobacterium adolescentis</name>
    <dbReference type="NCBI Taxonomy" id="1680"/>
    <lineage>
        <taxon>Bacteria</taxon>
        <taxon>Bacillati</taxon>
        <taxon>Actinomycetota</taxon>
        <taxon>Actinomycetes</taxon>
        <taxon>Bifidobacteriales</taxon>
        <taxon>Bifidobacteriaceae</taxon>
        <taxon>Bifidobacterium</taxon>
    </lineage>
</organism>
<gene>
    <name evidence="1" type="ORF">F3K97_05120</name>
</gene>
<evidence type="ECO:0000313" key="2">
    <source>
        <dbReference type="Proteomes" id="UP000464884"/>
    </source>
</evidence>
<sequence>MRKRHEYGVDAFADTMEHEPVLYDREDCKRLLAALKTADPERAETYDRALSGSWDEWDRRRLLVWWQWVFAVRAARPAPAGTPDMPEGMWQSYDGLLNAAYDGTEPLERFAPRAAREAADAGYPVVRVWYRPDLEDGPHGWMLAVVG</sequence>
<dbReference type="EMBL" id="CP047129">
    <property type="protein sequence ID" value="QHB62708.1"/>
    <property type="molecule type" value="Genomic_DNA"/>
</dbReference>
<reference evidence="1 2" key="1">
    <citation type="submission" date="2019-12" db="EMBL/GenBank/DDBJ databases">
        <title>Draft Genome Sequence of Bifidobacterium adolescentis ZJ2.</title>
        <authorList>
            <person name="Jin Z."/>
        </authorList>
    </citation>
    <scope>NUCLEOTIDE SEQUENCE [LARGE SCALE GENOMIC DNA]</scope>
    <source>
        <strain evidence="1 2">ZJ2</strain>
    </source>
</reference>
<evidence type="ECO:0000313" key="1">
    <source>
        <dbReference type="EMBL" id="QHB62708.1"/>
    </source>
</evidence>
<name>A0A6I6QZE7_BIFAD</name>
<dbReference type="AlphaFoldDB" id="A0A6I6QZE7"/>
<proteinExistence type="predicted"/>